<evidence type="ECO:0000256" key="1">
    <source>
        <dbReference type="SAM" id="Phobius"/>
    </source>
</evidence>
<reference evidence="2 4" key="1">
    <citation type="submission" date="2014-08" db="EMBL/GenBank/DDBJ databases">
        <authorList>
            <person name="Sisinthy S."/>
        </authorList>
    </citation>
    <scope>NUCLEOTIDE SEQUENCE [LARGE SCALE GENOMIC DNA]</scope>
    <source>
        <strain evidence="2 4">RuG17</strain>
    </source>
</reference>
<evidence type="ECO:0000313" key="3">
    <source>
        <dbReference type="EMBL" id="MBB5643630.1"/>
    </source>
</evidence>
<dbReference type="EMBL" id="JPXF01000055">
    <property type="protein sequence ID" value="KGJ72790.1"/>
    <property type="molecule type" value="Genomic_DNA"/>
</dbReference>
<keyword evidence="4" id="KW-1185">Reference proteome</keyword>
<dbReference type="RefSeq" id="WP_052542357.1">
    <property type="nucleotide sequence ID" value="NZ_JACHBQ010000001.1"/>
</dbReference>
<dbReference type="OrthoDB" id="5070303at2"/>
<proteinExistence type="predicted"/>
<dbReference type="Proteomes" id="UP000029864">
    <property type="component" value="Unassembled WGS sequence"/>
</dbReference>
<keyword evidence="1" id="KW-0472">Membrane</keyword>
<reference evidence="3 5" key="2">
    <citation type="submission" date="2020-08" db="EMBL/GenBank/DDBJ databases">
        <title>Sequencing the genomes of 1000 actinobacteria strains.</title>
        <authorList>
            <person name="Klenk H.-P."/>
        </authorList>
    </citation>
    <scope>NUCLEOTIDE SEQUENCE [LARGE SCALE GENOMIC DNA]</scope>
    <source>
        <strain evidence="3 5">DSM 21065</strain>
    </source>
</reference>
<dbReference type="AlphaFoldDB" id="A0A099J3Y0"/>
<keyword evidence="1" id="KW-1133">Transmembrane helix</keyword>
<name>A0A099J3Y0_9MICO</name>
<comment type="caution">
    <text evidence="2">The sequence shown here is derived from an EMBL/GenBank/DDBJ whole genome shotgun (WGS) entry which is preliminary data.</text>
</comment>
<evidence type="ECO:0000313" key="2">
    <source>
        <dbReference type="EMBL" id="KGJ72790.1"/>
    </source>
</evidence>
<dbReference type="Proteomes" id="UP000561726">
    <property type="component" value="Unassembled WGS sequence"/>
</dbReference>
<evidence type="ECO:0000313" key="5">
    <source>
        <dbReference type="Proteomes" id="UP000561726"/>
    </source>
</evidence>
<dbReference type="eggNOG" id="ENOG5032VGG">
    <property type="taxonomic scope" value="Bacteria"/>
</dbReference>
<dbReference type="InterPro" id="IPR023833">
    <property type="entry name" value="Signal_pept_SipW-depend-type"/>
</dbReference>
<keyword evidence="1" id="KW-0812">Transmembrane</keyword>
<accession>A0A099J3Y0</accession>
<gene>
    <name evidence="3" type="ORF">BJ997_004178</name>
    <name evidence="2" type="ORF">GY21_13060</name>
</gene>
<protein>
    <submittedName>
        <fullName evidence="3">Putative ribosomally synthesized peptide with SipW-like signal peptide</fullName>
    </submittedName>
</protein>
<feature type="transmembrane region" description="Helical" evidence="1">
    <location>
        <begin position="21"/>
        <end position="40"/>
    </location>
</feature>
<organism evidence="2 4">
    <name type="scientific">Cryobacterium roopkundense</name>
    <dbReference type="NCBI Taxonomy" id="1001240"/>
    <lineage>
        <taxon>Bacteria</taxon>
        <taxon>Bacillati</taxon>
        <taxon>Actinomycetota</taxon>
        <taxon>Actinomycetes</taxon>
        <taxon>Micrococcales</taxon>
        <taxon>Microbacteriaceae</taxon>
        <taxon>Cryobacterium</taxon>
    </lineage>
</organism>
<evidence type="ECO:0000313" key="4">
    <source>
        <dbReference type="Proteomes" id="UP000029864"/>
    </source>
</evidence>
<dbReference type="EMBL" id="JACHBQ010000001">
    <property type="protein sequence ID" value="MBB5643630.1"/>
    <property type="molecule type" value="Genomic_DNA"/>
</dbReference>
<sequence length="206" mass="20607">MQASQNHIGDTRKKRQRRIRAVLAGGLVLGVGAAVTLAAWNDSEFAQGSFAAGAFNLVGSTNGTTFTDNPNVDAPASLGFTVDSSNLTPTDVVYAPFAVQLDATTTTDAQITLTQAATGGTVANLSYSVIQSTAFGCDATTTGTELVPAATPLGSDPATVPTFSLSAGADAAAGAPAYLCFAVTAGADLAQLQAGTATWQLTAASL</sequence>
<dbReference type="NCBIfam" id="TIGR04088">
    <property type="entry name" value="cognate_SipW"/>
    <property type="match status" value="1"/>
</dbReference>